<dbReference type="Gene3D" id="3.40.50.1820">
    <property type="entry name" value="alpha/beta hydrolase"/>
    <property type="match status" value="1"/>
</dbReference>
<dbReference type="GO" id="GO:0016787">
    <property type="term" value="F:hydrolase activity"/>
    <property type="evidence" value="ECO:0007669"/>
    <property type="project" value="UniProtKB-KW"/>
</dbReference>
<evidence type="ECO:0000256" key="1">
    <source>
        <dbReference type="ARBA" id="ARBA00022801"/>
    </source>
</evidence>
<feature type="chain" id="PRO_5010515194" evidence="2">
    <location>
        <begin position="21"/>
        <end position="319"/>
    </location>
</feature>
<feature type="domain" description="BD-FAE-like" evidence="3">
    <location>
        <begin position="49"/>
        <end position="171"/>
    </location>
</feature>
<dbReference type="Pfam" id="PF20434">
    <property type="entry name" value="BD-FAE"/>
    <property type="match status" value="1"/>
</dbReference>
<reference evidence="5 7" key="2">
    <citation type="submission" date="2016-10" db="EMBL/GenBank/DDBJ databases">
        <authorList>
            <person name="de Groot N.N."/>
        </authorList>
    </citation>
    <scope>NUCLEOTIDE SEQUENCE [LARGE SCALE GENOMIC DNA]</scope>
    <source>
        <strain evidence="5 7">DSM 25947</strain>
    </source>
</reference>
<dbReference type="eggNOG" id="COG0657">
    <property type="taxonomic scope" value="Bacteria"/>
</dbReference>
<evidence type="ECO:0000313" key="6">
    <source>
        <dbReference type="Proteomes" id="UP000023772"/>
    </source>
</evidence>
<dbReference type="RefSeq" id="WP_051567564.1">
    <property type="nucleotide sequence ID" value="NZ_FOHT01000037.1"/>
</dbReference>
<proteinExistence type="predicted"/>
<reference evidence="4 6" key="1">
    <citation type="submission" date="2014-03" db="EMBL/GenBank/DDBJ databases">
        <title>Complete genome sequence of a deeply braunched marine Bacteroidia bacterium Draconibacterium orientale type strain FH5T.</title>
        <authorList>
            <person name="Li X."/>
            <person name="Wang X."/>
            <person name="Xie Z."/>
            <person name="Du Z."/>
            <person name="Chen G."/>
        </authorList>
    </citation>
    <scope>NUCLEOTIDE SEQUENCE [LARGE SCALE GENOMIC DNA]</scope>
    <source>
        <strain evidence="4 6">FH5</strain>
    </source>
</reference>
<dbReference type="InterPro" id="IPR049492">
    <property type="entry name" value="BD-FAE-like_dom"/>
</dbReference>
<keyword evidence="1" id="KW-0378">Hydrolase</keyword>
<evidence type="ECO:0000313" key="4">
    <source>
        <dbReference type="EMBL" id="AHW58900.1"/>
    </source>
</evidence>
<protein>
    <submittedName>
        <fullName evidence="4 5">Esterase</fullName>
    </submittedName>
</protein>
<accession>X5DUQ1</accession>
<dbReference type="STRING" id="1168034.FH5T_02935"/>
<organism evidence="5 7">
    <name type="scientific">Draconibacterium orientale</name>
    <dbReference type="NCBI Taxonomy" id="1168034"/>
    <lineage>
        <taxon>Bacteria</taxon>
        <taxon>Pseudomonadati</taxon>
        <taxon>Bacteroidota</taxon>
        <taxon>Bacteroidia</taxon>
        <taxon>Marinilabiliales</taxon>
        <taxon>Prolixibacteraceae</taxon>
        <taxon>Draconibacterium</taxon>
    </lineage>
</organism>
<evidence type="ECO:0000313" key="7">
    <source>
        <dbReference type="Proteomes" id="UP000181981"/>
    </source>
</evidence>
<dbReference type="KEGG" id="dori:FH5T_02935"/>
<sequence>MYKKFSLVVLLFFLVGISFAQERYTANLFDEIRVETVTYATKGGENLDMDIYLPQNDSEQERATIIFVHGGGFSEGQRDGEKIKTFCTRLANYGYVAASISYRLTRKGKPEGFGCNCPATEKLNTIYAASEDLLDATHFLIENRHQYAINPQQIILSGSSAGAETVLYTAYQPPYCYGLDSGPVSFAGVIGMAGAIPDTTALYDESAIPSLLFHGTDDNLVPYGTAPHHYCNEDDKGYWLLHGSYTIAEKMQQLGAPYWLHTTCGAGHEISSSPLKDYFDEIIEFCKDFAIDRKDEQRETIIDGNQNTDKYTTYNFCSE</sequence>
<keyword evidence="2" id="KW-0732">Signal</keyword>
<dbReference type="InterPro" id="IPR029058">
    <property type="entry name" value="AB_hydrolase_fold"/>
</dbReference>
<dbReference type="PANTHER" id="PTHR48081">
    <property type="entry name" value="AB HYDROLASE SUPERFAMILY PROTEIN C4A8.06C"/>
    <property type="match status" value="1"/>
</dbReference>
<dbReference type="Proteomes" id="UP000181981">
    <property type="component" value="Unassembled WGS sequence"/>
</dbReference>
<dbReference type="HOGENOM" id="CLU_075787_0_0_10"/>
<evidence type="ECO:0000313" key="5">
    <source>
        <dbReference type="EMBL" id="SEU04074.1"/>
    </source>
</evidence>
<dbReference type="InterPro" id="IPR050300">
    <property type="entry name" value="GDXG_lipolytic_enzyme"/>
</dbReference>
<dbReference type="SUPFAM" id="SSF53474">
    <property type="entry name" value="alpha/beta-Hydrolases"/>
    <property type="match status" value="1"/>
</dbReference>
<dbReference type="EMBL" id="FOHT01000037">
    <property type="protein sequence ID" value="SEU04074.1"/>
    <property type="molecule type" value="Genomic_DNA"/>
</dbReference>
<evidence type="ECO:0000259" key="3">
    <source>
        <dbReference type="Pfam" id="PF20434"/>
    </source>
</evidence>
<dbReference type="AlphaFoldDB" id="X5DUQ1"/>
<dbReference type="OrthoDB" id="9803990at2"/>
<feature type="signal peptide" evidence="2">
    <location>
        <begin position="1"/>
        <end position="20"/>
    </location>
</feature>
<dbReference type="Proteomes" id="UP000023772">
    <property type="component" value="Chromosome"/>
</dbReference>
<name>X5DUQ1_9BACT</name>
<dbReference type="ESTHER" id="9bact-x5duq1">
    <property type="family name" value="BD-FAE"/>
</dbReference>
<gene>
    <name evidence="4" type="ORF">FH5T_02935</name>
    <name evidence="5" type="ORF">SAMN05444285_13713</name>
</gene>
<evidence type="ECO:0000256" key="2">
    <source>
        <dbReference type="SAM" id="SignalP"/>
    </source>
</evidence>
<dbReference type="EMBL" id="CP007451">
    <property type="protein sequence ID" value="AHW58900.1"/>
    <property type="molecule type" value="Genomic_DNA"/>
</dbReference>
<keyword evidence="6" id="KW-1185">Reference proteome</keyword>